<accession>A0A4P9Y302</accession>
<name>A0A4P9Y302_9FUNG</name>
<sequence length="185" mass="20618">MSLRTHAGKSEKNQLTGLPSEILARIIQKSHGVPVGAYRARWKLELETSNSNLNHLLFSVAMTHGTGGAYVAEKAGATDILGRSRDEQINPHLEEPRECLIRTHTPQCAYILRETLWRDGDTGHEWYDIGNRPWHTHTLTLIILVIRLYQTVHVDMVGQVDRGKQGLVVGPCELAPIPGPAPPRI</sequence>
<dbReference type="EMBL" id="KZ988075">
    <property type="protein sequence ID" value="RKP13235.1"/>
    <property type="molecule type" value="Genomic_DNA"/>
</dbReference>
<reference evidence="2" key="1">
    <citation type="journal article" date="2018" name="Nat. Microbiol.">
        <title>Leveraging single-cell genomics to expand the fungal tree of life.</title>
        <authorList>
            <person name="Ahrendt S.R."/>
            <person name="Quandt C.A."/>
            <person name="Ciobanu D."/>
            <person name="Clum A."/>
            <person name="Salamov A."/>
            <person name="Andreopoulos B."/>
            <person name="Cheng J.F."/>
            <person name="Woyke T."/>
            <person name="Pelin A."/>
            <person name="Henrissat B."/>
            <person name="Reynolds N.K."/>
            <person name="Benny G.L."/>
            <person name="Smith M.E."/>
            <person name="James T.Y."/>
            <person name="Grigoriev I.V."/>
        </authorList>
    </citation>
    <scope>NUCLEOTIDE SEQUENCE [LARGE SCALE GENOMIC DNA]</scope>
</reference>
<protein>
    <submittedName>
        <fullName evidence="1">Uncharacterized protein</fullName>
    </submittedName>
</protein>
<keyword evidence="2" id="KW-1185">Reference proteome</keyword>
<organism evidence="1 2">
    <name type="scientific">Piptocephalis cylindrospora</name>
    <dbReference type="NCBI Taxonomy" id="1907219"/>
    <lineage>
        <taxon>Eukaryota</taxon>
        <taxon>Fungi</taxon>
        <taxon>Fungi incertae sedis</taxon>
        <taxon>Zoopagomycota</taxon>
        <taxon>Zoopagomycotina</taxon>
        <taxon>Zoopagomycetes</taxon>
        <taxon>Zoopagales</taxon>
        <taxon>Piptocephalidaceae</taxon>
        <taxon>Piptocephalis</taxon>
    </lineage>
</organism>
<gene>
    <name evidence="1" type="ORF">BJ684DRAFT_20260</name>
</gene>
<dbReference type="Proteomes" id="UP000267251">
    <property type="component" value="Unassembled WGS sequence"/>
</dbReference>
<dbReference type="AlphaFoldDB" id="A0A4P9Y302"/>
<evidence type="ECO:0000313" key="1">
    <source>
        <dbReference type="EMBL" id="RKP13235.1"/>
    </source>
</evidence>
<proteinExistence type="predicted"/>
<evidence type="ECO:0000313" key="2">
    <source>
        <dbReference type="Proteomes" id="UP000267251"/>
    </source>
</evidence>